<evidence type="ECO:0000256" key="1">
    <source>
        <dbReference type="SAM" id="MobiDB-lite"/>
    </source>
</evidence>
<dbReference type="Proteomes" id="UP000276301">
    <property type="component" value="Unassembled WGS sequence"/>
</dbReference>
<keyword evidence="3" id="KW-1185">Reference proteome</keyword>
<dbReference type="InterPro" id="IPR051805">
    <property type="entry name" value="Dehydratase_Activator_Redct"/>
</dbReference>
<dbReference type="PANTHER" id="PTHR32329">
    <property type="entry name" value="BIFUNCTIONAL PROTEIN [INCLUDES 2-HYDROXYACYL-COA DEHYDRATASE (N-TER) AND ITS ACTIVATOR DOMAIN (C_TERM)-RELATED"/>
    <property type="match status" value="1"/>
</dbReference>
<reference evidence="2 3" key="1">
    <citation type="submission" date="2018-10" db="EMBL/GenBank/DDBJ databases">
        <title>Anaerotruncus faecis sp. nov., isolated from human feces.</title>
        <authorList>
            <person name="Wang Y.-J."/>
        </authorList>
    </citation>
    <scope>NUCLEOTIDE SEQUENCE [LARGE SCALE GENOMIC DNA]</scope>
    <source>
        <strain evidence="2 3">22A2-44</strain>
    </source>
</reference>
<dbReference type="AlphaFoldDB" id="A0A498CPB9"/>
<accession>A0A498CPB9</accession>
<name>A0A498CPB9_9FIRM</name>
<comment type="caution">
    <text evidence="2">The sequence shown here is derived from an EMBL/GenBank/DDBJ whole genome shotgun (WGS) entry which is preliminary data.</text>
</comment>
<gene>
    <name evidence="2" type="ORF">D4A47_04180</name>
</gene>
<evidence type="ECO:0000313" key="2">
    <source>
        <dbReference type="EMBL" id="RLL13147.1"/>
    </source>
</evidence>
<dbReference type="EMBL" id="RCHT01000004">
    <property type="protein sequence ID" value="RLL13147.1"/>
    <property type="molecule type" value="Genomic_DNA"/>
</dbReference>
<dbReference type="RefSeq" id="WP_121586287.1">
    <property type="nucleotide sequence ID" value="NZ_RCHT01000004.1"/>
</dbReference>
<evidence type="ECO:0000313" key="3">
    <source>
        <dbReference type="Proteomes" id="UP000276301"/>
    </source>
</evidence>
<sequence>MQLQNDERVLFTKEMKRDYTILVPTMLPVHFKLMLNILREYGYRAELLENSGQRVVDSGLRNVHNDTCYPALLVIGQMIDALESGRWDVHKVALLITQTGGGCRASNYIHLLRKALKKSGYGFVPVVSLSANGMEKNPGFSLTPMMLDRIFYAMTYGDLLMLLANQCRPYETEAGVTDALVDRWANRLTDEMKGRGPLSYRAVRRNYDAIVADFAALPRKTEEKVLVGVVGEIYVKFSPLGNNNLEDFLLSEGAEVVVPGLLDFCLYCVYNQLNDHKLYGAGGFWKTLVFRKVYDMLCKKQKDVIEAVTREGTFRPGGYFPHTVELVRGYISHGVKMGEGWLLTAEMLELIEQGVGNIVCTQPFGCLPNHIVGKGMMRIIKARNPDSNIVAVDYDPGATKINQENRIKLMLANAASIAEQHAAREVPLPRHEEEYGGEPAVSSGFFSNSLHE</sequence>
<dbReference type="PANTHER" id="PTHR32329:SF4">
    <property type="entry name" value="ACTIVATOR OF 2-HYDROXYACYL-COA DEHYDRATASE"/>
    <property type="match status" value="1"/>
</dbReference>
<feature type="compositionally biased region" description="Basic and acidic residues" evidence="1">
    <location>
        <begin position="425"/>
        <end position="434"/>
    </location>
</feature>
<organism evidence="2 3">
    <name type="scientific">Anaerotruncus massiliensis</name>
    <name type="common">ex Liu et al. 2021</name>
    <dbReference type="NCBI Taxonomy" id="2321404"/>
    <lineage>
        <taxon>Bacteria</taxon>
        <taxon>Bacillati</taxon>
        <taxon>Bacillota</taxon>
        <taxon>Clostridia</taxon>
        <taxon>Eubacteriales</taxon>
        <taxon>Oscillospiraceae</taxon>
        <taxon>Anaerotruncus</taxon>
    </lineage>
</organism>
<protein>
    <submittedName>
        <fullName evidence="2">2-hydroxyglutaryl-CoA dehydratase</fullName>
    </submittedName>
</protein>
<proteinExistence type="predicted"/>
<feature type="region of interest" description="Disordered" evidence="1">
    <location>
        <begin position="425"/>
        <end position="452"/>
    </location>
</feature>